<evidence type="ECO:0000256" key="1">
    <source>
        <dbReference type="SAM" id="MobiDB-lite"/>
    </source>
</evidence>
<dbReference type="OrthoDB" id="3200438at2759"/>
<evidence type="ECO:0000313" key="2">
    <source>
        <dbReference type="EMBL" id="TBU29026.1"/>
    </source>
</evidence>
<protein>
    <submittedName>
        <fullName evidence="2">Uncharacterized protein</fullName>
    </submittedName>
</protein>
<name>A0A4Q9MS72_9APHY</name>
<feature type="compositionally biased region" description="Low complexity" evidence="1">
    <location>
        <begin position="198"/>
        <end position="209"/>
    </location>
</feature>
<reference evidence="2" key="1">
    <citation type="submission" date="2019-01" db="EMBL/GenBank/DDBJ databases">
        <title>Draft genome sequences of three monokaryotic isolates of the white-rot basidiomycete fungus Dichomitus squalens.</title>
        <authorList>
            <consortium name="DOE Joint Genome Institute"/>
            <person name="Lopez S.C."/>
            <person name="Andreopoulos B."/>
            <person name="Pangilinan J."/>
            <person name="Lipzen A."/>
            <person name="Riley R."/>
            <person name="Ahrendt S."/>
            <person name="Ng V."/>
            <person name="Barry K."/>
            <person name="Daum C."/>
            <person name="Grigoriev I.V."/>
            <person name="Hilden K.S."/>
            <person name="Makela M.R."/>
            <person name="de Vries R.P."/>
        </authorList>
    </citation>
    <scope>NUCLEOTIDE SEQUENCE [LARGE SCALE GENOMIC DNA]</scope>
    <source>
        <strain evidence="2">OM18370.1</strain>
    </source>
</reference>
<sequence>MEVDMTPVPYRTRSTTKRARSPSSPTQYDRPSKRFSSGHDTSMPFPPSSFHPVATRLRGSPEDWVSQTQDLRLGSPLEQSRVGTPVEVQGEEVRIDEVMVDEPMCEIDNAMSISPTRRSSTLLETPQAQYLRPSGGSVYLRSGTTQSFQNPNQLQIPAIHVQAATPSPVQLAPPNILNDDSLSVSGSPFAPAHNLGVPLAPSPLSSMPPDESPHPYTTPGPPKKQRFTMGPRADCEMCRTRVKGHYMHFD</sequence>
<dbReference type="EMBL" id="ML143416">
    <property type="protein sequence ID" value="TBU29026.1"/>
    <property type="molecule type" value="Genomic_DNA"/>
</dbReference>
<feature type="region of interest" description="Disordered" evidence="1">
    <location>
        <begin position="196"/>
        <end position="229"/>
    </location>
</feature>
<feature type="compositionally biased region" description="Polar residues" evidence="1">
    <location>
        <begin position="21"/>
        <end position="40"/>
    </location>
</feature>
<organism evidence="2">
    <name type="scientific">Dichomitus squalens</name>
    <dbReference type="NCBI Taxonomy" id="114155"/>
    <lineage>
        <taxon>Eukaryota</taxon>
        <taxon>Fungi</taxon>
        <taxon>Dikarya</taxon>
        <taxon>Basidiomycota</taxon>
        <taxon>Agaricomycotina</taxon>
        <taxon>Agaricomycetes</taxon>
        <taxon>Polyporales</taxon>
        <taxon>Polyporaceae</taxon>
        <taxon>Dichomitus</taxon>
    </lineage>
</organism>
<accession>A0A4Q9MS72</accession>
<proteinExistence type="predicted"/>
<gene>
    <name evidence="2" type="ORF">BD311DRAFT_721214</name>
</gene>
<dbReference type="Proteomes" id="UP000292957">
    <property type="component" value="Unassembled WGS sequence"/>
</dbReference>
<feature type="region of interest" description="Disordered" evidence="1">
    <location>
        <begin position="1"/>
        <end position="77"/>
    </location>
</feature>
<dbReference type="AlphaFoldDB" id="A0A4Q9MS72"/>